<accession>A0A379G9F0</accession>
<proteinExistence type="predicted"/>
<dbReference type="AlphaFoldDB" id="A0A379G9F0"/>
<dbReference type="GeneID" id="78571776"/>
<organism evidence="1 2">
    <name type="scientific">Prevotella pallens</name>
    <dbReference type="NCBI Taxonomy" id="60133"/>
    <lineage>
        <taxon>Bacteria</taxon>
        <taxon>Pseudomonadati</taxon>
        <taxon>Bacteroidota</taxon>
        <taxon>Bacteroidia</taxon>
        <taxon>Bacteroidales</taxon>
        <taxon>Prevotellaceae</taxon>
        <taxon>Prevotella</taxon>
    </lineage>
</organism>
<protein>
    <submittedName>
        <fullName evidence="1">Uncharacterized protein</fullName>
    </submittedName>
</protein>
<dbReference type="EMBL" id="UGTP01000002">
    <property type="protein sequence ID" value="SUC37649.1"/>
    <property type="molecule type" value="Genomic_DNA"/>
</dbReference>
<dbReference type="Proteomes" id="UP000254235">
    <property type="component" value="Unassembled WGS sequence"/>
</dbReference>
<dbReference type="RefSeq" id="WP_115084052.1">
    <property type="nucleotide sequence ID" value="NZ_JABZUP010000049.1"/>
</dbReference>
<evidence type="ECO:0000313" key="2">
    <source>
        <dbReference type="Proteomes" id="UP000254235"/>
    </source>
</evidence>
<gene>
    <name evidence="1" type="ORF">NCTC13043_02139</name>
</gene>
<reference evidence="1 2" key="1">
    <citation type="submission" date="2018-06" db="EMBL/GenBank/DDBJ databases">
        <authorList>
            <consortium name="Pathogen Informatics"/>
            <person name="Doyle S."/>
        </authorList>
    </citation>
    <scope>NUCLEOTIDE SEQUENCE [LARGE SCALE GENOMIC DNA]</scope>
    <source>
        <strain evidence="1 2">NCTC13043</strain>
    </source>
</reference>
<evidence type="ECO:0000313" key="1">
    <source>
        <dbReference type="EMBL" id="SUC37649.1"/>
    </source>
</evidence>
<sequence length="201" mass="21892">MSLICLIITGCSNNNDLNNVVDETKTINLANYEKVVYNNRELLSNWAYAKQDALEKNTRAANIAESEYFDKLKVNLLPSALQFASDLNITKEDLESMIGVKIYNNEEYENTLVGLMLFVTTTDCSIIDDGSKTTRGRSFKDCFLEATGISAGAAIVGGLAKGTVSKAVVRATLKMVAKVGTRTLSGVGLALIAAEITWCMW</sequence>
<name>A0A379G9F0_9BACT</name>